<accession>A0A173Y1R7</accession>
<evidence type="ECO:0000313" key="11">
    <source>
        <dbReference type="Proteomes" id="UP000095332"/>
    </source>
</evidence>
<reference evidence="4" key="4">
    <citation type="submission" date="2023-01" db="EMBL/GenBank/DDBJ databases">
        <title>Human gut microbiome strain richness.</title>
        <authorList>
            <person name="Chen-Liaw A."/>
        </authorList>
    </citation>
    <scope>NUCLEOTIDE SEQUENCE</scope>
    <source>
        <strain evidence="4">RTP21484st1_E5_RTP21484_190118</strain>
    </source>
</reference>
<dbReference type="Proteomes" id="UP000471216">
    <property type="component" value="Unassembled WGS sequence"/>
</dbReference>
<organism evidence="5 17">
    <name type="scientific">Parabacteroides distasonis</name>
    <dbReference type="NCBI Taxonomy" id="823"/>
    <lineage>
        <taxon>Bacteria</taxon>
        <taxon>Pseudomonadati</taxon>
        <taxon>Bacteroidota</taxon>
        <taxon>Bacteroidia</taxon>
        <taxon>Bacteroidales</taxon>
        <taxon>Tannerellaceae</taxon>
        <taxon>Parabacteroides</taxon>
    </lineage>
</organism>
<evidence type="ECO:0000313" key="17">
    <source>
        <dbReference type="Proteomes" id="UP000463337"/>
    </source>
</evidence>
<evidence type="ECO:0000313" key="4">
    <source>
        <dbReference type="EMBL" id="MDB9004504.1"/>
    </source>
</evidence>
<keyword evidence="1" id="KW-0472">Membrane</keyword>
<evidence type="ECO:0000313" key="5">
    <source>
        <dbReference type="EMBL" id="MRY57920.1"/>
    </source>
</evidence>
<keyword evidence="1" id="KW-0812">Transmembrane</keyword>
<dbReference type="Proteomes" id="UP000450599">
    <property type="component" value="Unassembled WGS sequence"/>
</dbReference>
<dbReference type="EMBL" id="WKMY01000001">
    <property type="protein sequence ID" value="MRY91701.1"/>
    <property type="molecule type" value="Genomic_DNA"/>
</dbReference>
<evidence type="ECO:0000313" key="12">
    <source>
        <dbReference type="Proteomes" id="UP000095455"/>
    </source>
</evidence>
<evidence type="ECO:0000313" key="10">
    <source>
        <dbReference type="EMBL" id="RHD74123.1"/>
    </source>
</evidence>
<dbReference type="EMBL" id="WKMW01000011">
    <property type="protein sequence ID" value="MRY85007.1"/>
    <property type="molecule type" value="Genomic_DNA"/>
</dbReference>
<evidence type="ECO:0000313" key="14">
    <source>
        <dbReference type="Proteomes" id="UP000432516"/>
    </source>
</evidence>
<reference evidence="10 13" key="2">
    <citation type="submission" date="2018-08" db="EMBL/GenBank/DDBJ databases">
        <title>A genome reference for cultivated species of the human gut microbiota.</title>
        <authorList>
            <person name="Zou Y."/>
            <person name="Xue W."/>
            <person name="Luo G."/>
        </authorList>
    </citation>
    <scope>NUCLEOTIDE SEQUENCE [LARGE SCALE GENOMIC DNA]</scope>
    <source>
        <strain evidence="10 13">AM30-4</strain>
    </source>
</reference>
<feature type="transmembrane region" description="Helical" evidence="1">
    <location>
        <begin position="35"/>
        <end position="55"/>
    </location>
</feature>
<reference evidence="11 12" key="1">
    <citation type="submission" date="2015-09" db="EMBL/GenBank/DDBJ databases">
        <authorList>
            <consortium name="Pathogen Informatics"/>
        </authorList>
    </citation>
    <scope>NUCLEOTIDE SEQUENCE [LARGE SCALE GENOMIC DNA]</scope>
    <source>
        <strain evidence="2 12">2789STDY5608822</strain>
        <strain evidence="3 11">2789STDY5834948</strain>
    </source>
</reference>
<dbReference type="Proteomes" id="UP000461276">
    <property type="component" value="Unassembled WGS sequence"/>
</dbReference>
<dbReference type="Proteomes" id="UP000095332">
    <property type="component" value="Unassembled WGS sequence"/>
</dbReference>
<evidence type="ECO:0000313" key="9">
    <source>
        <dbReference type="EMBL" id="MRZ53279.1"/>
    </source>
</evidence>
<dbReference type="Proteomes" id="UP000284660">
    <property type="component" value="Unassembled WGS sequence"/>
</dbReference>
<dbReference type="EMBL" id="WKNE01000001">
    <property type="protein sequence ID" value="MRZ53279.1"/>
    <property type="molecule type" value="Genomic_DNA"/>
</dbReference>
<evidence type="ECO:0000313" key="13">
    <source>
        <dbReference type="Proteomes" id="UP000284660"/>
    </source>
</evidence>
<dbReference type="Proteomes" id="UP000463337">
    <property type="component" value="Unassembled WGS sequence"/>
</dbReference>
<dbReference type="EMBL" id="CYYK01000002">
    <property type="protein sequence ID" value="CUN56648.1"/>
    <property type="molecule type" value="Genomic_DNA"/>
</dbReference>
<keyword evidence="1" id="KW-1133">Transmembrane helix</keyword>
<dbReference type="AlphaFoldDB" id="A0A173Y1R7"/>
<dbReference type="EMBL" id="JAQMPJ010000003">
    <property type="protein sequence ID" value="MDB9004504.1"/>
    <property type="molecule type" value="Genomic_DNA"/>
</dbReference>
<name>A0A173Y1R7_PARDI</name>
<gene>
    <name evidence="10" type="ORF">DW782_12840</name>
    <name evidence="2" type="ORF">ERS852380_00599</name>
    <name evidence="3" type="ORF">ERS852560_02521</name>
    <name evidence="8" type="ORF">GKD54_11430</name>
    <name evidence="6" type="ORF">GKD58_12205</name>
    <name evidence="5" type="ORF">GKD59_08345</name>
    <name evidence="7" type="ORF">GKD67_00270</name>
    <name evidence="9" type="ORF">GKD68_00730</name>
    <name evidence="4" type="ORF">PN599_05775</name>
</gene>
<dbReference type="Pfam" id="PF20482">
    <property type="entry name" value="DUF6722"/>
    <property type="match status" value="1"/>
</dbReference>
<dbReference type="Proteomes" id="UP000432516">
    <property type="component" value="Unassembled WGS sequence"/>
</dbReference>
<evidence type="ECO:0000313" key="18">
    <source>
        <dbReference type="Proteomes" id="UP000471216"/>
    </source>
</evidence>
<dbReference type="Proteomes" id="UP000095455">
    <property type="component" value="Unassembled WGS sequence"/>
</dbReference>
<dbReference type="EMBL" id="CZBM01000010">
    <property type="protein sequence ID" value="CUQ38164.1"/>
    <property type="molecule type" value="Genomic_DNA"/>
</dbReference>
<dbReference type="EMBL" id="WKMX01000010">
    <property type="protein sequence ID" value="MRZ06825.1"/>
    <property type="molecule type" value="Genomic_DNA"/>
</dbReference>
<dbReference type="RefSeq" id="WP_008780357.1">
    <property type="nucleotide sequence ID" value="NZ_BAABYH010000001.1"/>
</dbReference>
<reference evidence="14 15" key="3">
    <citation type="journal article" date="2019" name="Nat. Med.">
        <title>A library of human gut bacterial isolates paired with longitudinal multiomics data enables mechanistic microbiome research.</title>
        <authorList>
            <person name="Poyet M."/>
            <person name="Groussin M."/>
            <person name="Gibbons S.M."/>
            <person name="Avila-Pacheco J."/>
            <person name="Jiang X."/>
            <person name="Kearney S.M."/>
            <person name="Perrotta A.R."/>
            <person name="Berdy B."/>
            <person name="Zhao S."/>
            <person name="Lieberman T.D."/>
            <person name="Swanson P.K."/>
            <person name="Smith M."/>
            <person name="Roesemann S."/>
            <person name="Alexander J.E."/>
            <person name="Rich S.A."/>
            <person name="Livny J."/>
            <person name="Vlamakis H."/>
            <person name="Clish C."/>
            <person name="Bullock K."/>
            <person name="Deik A."/>
            <person name="Scott J."/>
            <person name="Pierce K.A."/>
            <person name="Xavier R.J."/>
            <person name="Alm E.J."/>
        </authorList>
    </citation>
    <scope>NUCLEOTIDE SEQUENCE [LARGE SCALE GENOMIC DNA]</scope>
    <source>
        <strain evidence="8 18">BIOML-A10</strain>
        <strain evidence="6 15">BIOML-A11</strain>
        <strain evidence="9 14">BIOML-A2</strain>
        <strain evidence="5 17">BIOML-A41</strain>
        <strain evidence="7 16">BIOML-A9</strain>
    </source>
</reference>
<evidence type="ECO:0000313" key="15">
    <source>
        <dbReference type="Proteomes" id="UP000450599"/>
    </source>
</evidence>
<dbReference type="EMBL" id="QSJN01000007">
    <property type="protein sequence ID" value="RHD74123.1"/>
    <property type="molecule type" value="Genomic_DNA"/>
</dbReference>
<evidence type="ECO:0000313" key="7">
    <source>
        <dbReference type="EMBL" id="MRY91701.1"/>
    </source>
</evidence>
<evidence type="ECO:0000313" key="8">
    <source>
        <dbReference type="EMBL" id="MRZ06825.1"/>
    </source>
</evidence>
<evidence type="ECO:0000313" key="6">
    <source>
        <dbReference type="EMBL" id="MRY85007.1"/>
    </source>
</evidence>
<dbReference type="EMBL" id="WKLT01000006">
    <property type="protein sequence ID" value="MRY57920.1"/>
    <property type="molecule type" value="Genomic_DNA"/>
</dbReference>
<evidence type="ECO:0000313" key="2">
    <source>
        <dbReference type="EMBL" id="CUN56648.1"/>
    </source>
</evidence>
<evidence type="ECO:0008006" key="19">
    <source>
        <dbReference type="Google" id="ProtNLM"/>
    </source>
</evidence>
<evidence type="ECO:0000256" key="1">
    <source>
        <dbReference type="SAM" id="Phobius"/>
    </source>
</evidence>
<dbReference type="Proteomes" id="UP001210126">
    <property type="component" value="Unassembled WGS sequence"/>
</dbReference>
<evidence type="ECO:0000313" key="3">
    <source>
        <dbReference type="EMBL" id="CUQ38164.1"/>
    </source>
</evidence>
<dbReference type="InterPro" id="IPR046568">
    <property type="entry name" value="DUF6722"/>
</dbReference>
<evidence type="ECO:0000313" key="16">
    <source>
        <dbReference type="Proteomes" id="UP000461276"/>
    </source>
</evidence>
<proteinExistence type="predicted"/>
<sequence>MWKEKLGNYLIDVSKYIFTGVVVASLFKDMEDNKWLIYGLGFTSSILALIAGLVLTNKKKEDK</sequence>
<protein>
    <recommendedName>
        <fullName evidence="19">ABC transporter permease</fullName>
    </recommendedName>
</protein>